<evidence type="ECO:0000259" key="2">
    <source>
        <dbReference type="Pfam" id="PF13690"/>
    </source>
</evidence>
<sequence>MIDVKIINSVLSSLTDTFKSAAQTDINLQSPKLVKTIEKTYEIVTTIGFNGVLEGNVIYTLTSETSLEIVNSMMGGMMKLTEVDDMAISAIGELGNMISGAIAVSLEKVGYSIDITPPSVVEGKEMRVSVEGNILKFAGTLLDGKEIEIFLVVKK</sequence>
<proteinExistence type="predicted"/>
<dbReference type="Pfam" id="PF13690">
    <property type="entry name" value="CheX"/>
    <property type="match status" value="1"/>
</dbReference>
<dbReference type="InterPro" id="IPR028051">
    <property type="entry name" value="CheX-like_dom"/>
</dbReference>
<dbReference type="Gene3D" id="3.40.1550.10">
    <property type="entry name" value="CheC-like"/>
    <property type="match status" value="1"/>
</dbReference>
<dbReference type="GO" id="GO:0006935">
    <property type="term" value="P:chemotaxis"/>
    <property type="evidence" value="ECO:0007669"/>
    <property type="project" value="UniProtKB-KW"/>
</dbReference>
<feature type="domain" description="Chemotaxis phosphatase CheX-like" evidence="2">
    <location>
        <begin position="44"/>
        <end position="132"/>
    </location>
</feature>
<keyword evidence="1" id="KW-0145">Chemotaxis</keyword>
<dbReference type="Proteomes" id="UP000245921">
    <property type="component" value="Unassembled WGS sequence"/>
</dbReference>
<accession>A0AA45C7J8</accession>
<organism evidence="3 4">
    <name type="scientific">Oceanotoga teriensis</name>
    <dbReference type="NCBI Taxonomy" id="515440"/>
    <lineage>
        <taxon>Bacteria</taxon>
        <taxon>Thermotogati</taxon>
        <taxon>Thermotogota</taxon>
        <taxon>Thermotogae</taxon>
        <taxon>Petrotogales</taxon>
        <taxon>Petrotogaceae</taxon>
        <taxon>Oceanotoga</taxon>
    </lineage>
</organism>
<dbReference type="PANTHER" id="PTHR39452:SF1">
    <property type="entry name" value="CHEY-P PHOSPHATASE CHEX"/>
    <property type="match status" value="1"/>
</dbReference>
<dbReference type="CDD" id="cd17906">
    <property type="entry name" value="CheX"/>
    <property type="match status" value="1"/>
</dbReference>
<dbReference type="InterPro" id="IPR038756">
    <property type="entry name" value="CheX-like"/>
</dbReference>
<reference evidence="3 4" key="1">
    <citation type="submission" date="2018-05" db="EMBL/GenBank/DDBJ databases">
        <title>Genomic Encyclopedia of Type Strains, Phase IV (KMG-IV): sequencing the most valuable type-strain genomes for metagenomic binning, comparative biology and taxonomic classification.</title>
        <authorList>
            <person name="Goeker M."/>
        </authorList>
    </citation>
    <scope>NUCLEOTIDE SEQUENCE [LARGE SCALE GENOMIC DNA]</scope>
    <source>
        <strain evidence="3 4">DSM 24906</strain>
    </source>
</reference>
<dbReference type="EMBL" id="QGGI01000005">
    <property type="protein sequence ID" value="PWJ95434.1"/>
    <property type="molecule type" value="Genomic_DNA"/>
</dbReference>
<dbReference type="RefSeq" id="WP_109604347.1">
    <property type="nucleotide sequence ID" value="NZ_JAMHJO010000003.1"/>
</dbReference>
<evidence type="ECO:0000313" key="3">
    <source>
        <dbReference type="EMBL" id="PWJ95434.1"/>
    </source>
</evidence>
<dbReference type="AlphaFoldDB" id="A0AA45C7J8"/>
<protein>
    <submittedName>
        <fullName evidence="3">Chemotaxis protein CheX</fullName>
    </submittedName>
</protein>
<gene>
    <name evidence="3" type="ORF">C7380_10561</name>
</gene>
<dbReference type="PANTHER" id="PTHR39452">
    <property type="entry name" value="CHEY-P PHOSPHATASE CHEX"/>
    <property type="match status" value="1"/>
</dbReference>
<dbReference type="InterPro" id="IPR028976">
    <property type="entry name" value="CheC-like_sf"/>
</dbReference>
<comment type="caution">
    <text evidence="3">The sequence shown here is derived from an EMBL/GenBank/DDBJ whole genome shotgun (WGS) entry which is preliminary data.</text>
</comment>
<evidence type="ECO:0000313" key="4">
    <source>
        <dbReference type="Proteomes" id="UP000245921"/>
    </source>
</evidence>
<evidence type="ECO:0000256" key="1">
    <source>
        <dbReference type="ARBA" id="ARBA00022500"/>
    </source>
</evidence>
<keyword evidence="4" id="KW-1185">Reference proteome</keyword>
<dbReference type="SUPFAM" id="SSF103039">
    <property type="entry name" value="CheC-like"/>
    <property type="match status" value="1"/>
</dbReference>
<name>A0AA45C7J8_9BACT</name>